<keyword evidence="3" id="KW-1185">Reference proteome</keyword>
<protein>
    <submittedName>
        <fullName evidence="2">Uncharacterized protein</fullName>
    </submittedName>
</protein>
<reference evidence="2 3" key="1">
    <citation type="submission" date="2019-07" db="EMBL/GenBank/DDBJ databases">
        <title>Whole genome shotgun sequence of Pseudonocardia sulfidoxydans NBRC 16205.</title>
        <authorList>
            <person name="Hosoyama A."/>
            <person name="Uohara A."/>
            <person name="Ohji S."/>
            <person name="Ichikawa N."/>
        </authorList>
    </citation>
    <scope>NUCLEOTIDE SEQUENCE [LARGE SCALE GENOMIC DNA]</scope>
    <source>
        <strain evidence="2 3">NBRC 16205</strain>
    </source>
</reference>
<evidence type="ECO:0000313" key="2">
    <source>
        <dbReference type="EMBL" id="GEL23738.1"/>
    </source>
</evidence>
<dbReference type="AlphaFoldDB" id="A0A511DL11"/>
<gene>
    <name evidence="2" type="ORF">PSU4_26920</name>
</gene>
<dbReference type="EMBL" id="BJVJ01000023">
    <property type="protein sequence ID" value="GEL23738.1"/>
    <property type="molecule type" value="Genomic_DNA"/>
</dbReference>
<name>A0A511DL11_9PSEU</name>
<feature type="region of interest" description="Disordered" evidence="1">
    <location>
        <begin position="1"/>
        <end position="110"/>
    </location>
</feature>
<evidence type="ECO:0000313" key="3">
    <source>
        <dbReference type="Proteomes" id="UP000321685"/>
    </source>
</evidence>
<feature type="compositionally biased region" description="Gly residues" evidence="1">
    <location>
        <begin position="48"/>
        <end position="61"/>
    </location>
</feature>
<dbReference type="Proteomes" id="UP000321685">
    <property type="component" value="Unassembled WGS sequence"/>
</dbReference>
<evidence type="ECO:0000256" key="1">
    <source>
        <dbReference type="SAM" id="MobiDB-lite"/>
    </source>
</evidence>
<organism evidence="2 3">
    <name type="scientific">Pseudonocardia sulfidoxydans NBRC 16205</name>
    <dbReference type="NCBI Taxonomy" id="1223511"/>
    <lineage>
        <taxon>Bacteria</taxon>
        <taxon>Bacillati</taxon>
        <taxon>Actinomycetota</taxon>
        <taxon>Actinomycetes</taxon>
        <taxon>Pseudonocardiales</taxon>
        <taxon>Pseudonocardiaceae</taxon>
        <taxon>Pseudonocardia</taxon>
    </lineage>
</organism>
<accession>A0A511DL11</accession>
<proteinExistence type="predicted"/>
<sequence>MTGWTGSLRGPGRPTTATRRGTGRHFHTSRTVDRLVQKDPTSGSDPGVAGGRGSDTTGGGADAADLRQARRQPSTTGRRAGRNREDDRCRVQRFKGSDATGSIDRPERVT</sequence>
<feature type="compositionally biased region" description="Low complexity" evidence="1">
    <location>
        <begin position="10"/>
        <end position="20"/>
    </location>
</feature>
<comment type="caution">
    <text evidence="2">The sequence shown here is derived from an EMBL/GenBank/DDBJ whole genome shotgun (WGS) entry which is preliminary data.</text>
</comment>